<name>A0A2V3IQ22_9FLOR</name>
<reference evidence="1 2" key="1">
    <citation type="journal article" date="2018" name="Mol. Biol. Evol.">
        <title>Analysis of the draft genome of the red seaweed Gracilariopsis chorda provides insights into genome size evolution in Rhodophyta.</title>
        <authorList>
            <person name="Lee J."/>
            <person name="Yang E.C."/>
            <person name="Graf L."/>
            <person name="Yang J.H."/>
            <person name="Qiu H."/>
            <person name="Zel Zion U."/>
            <person name="Chan C.X."/>
            <person name="Stephens T.G."/>
            <person name="Weber A.P.M."/>
            <person name="Boo G.H."/>
            <person name="Boo S.M."/>
            <person name="Kim K.M."/>
            <person name="Shin Y."/>
            <person name="Jung M."/>
            <person name="Lee S.J."/>
            <person name="Yim H.S."/>
            <person name="Lee J.H."/>
            <person name="Bhattacharya D."/>
            <person name="Yoon H.S."/>
        </authorList>
    </citation>
    <scope>NUCLEOTIDE SEQUENCE [LARGE SCALE GENOMIC DNA]</scope>
    <source>
        <strain evidence="1 2">SKKU-2015</strain>
        <tissue evidence="1">Whole body</tissue>
    </source>
</reference>
<sequence>MNIVLGSEEVALETLKRRDVERWINLEFLDDVVEACVNGSMEVLDSTIVSESVVEHSASEEEDAESTVTAMKDIPNNALLAHMFGGMEVLAIECQVGDALWHLQRARRAFLDGKHSRESTKQRQALITESLQTRLTSAPINAGFQ</sequence>
<evidence type="ECO:0000313" key="2">
    <source>
        <dbReference type="Proteomes" id="UP000247409"/>
    </source>
</evidence>
<proteinExistence type="predicted"/>
<dbReference type="Proteomes" id="UP000247409">
    <property type="component" value="Unassembled WGS sequence"/>
</dbReference>
<protein>
    <submittedName>
        <fullName evidence="1">Uncharacterized protein</fullName>
    </submittedName>
</protein>
<evidence type="ECO:0000313" key="1">
    <source>
        <dbReference type="EMBL" id="PXF44157.1"/>
    </source>
</evidence>
<comment type="caution">
    <text evidence="1">The sequence shown here is derived from an EMBL/GenBank/DDBJ whole genome shotgun (WGS) entry which is preliminary data.</text>
</comment>
<accession>A0A2V3IQ22</accession>
<dbReference type="EMBL" id="NBIV01000100">
    <property type="protein sequence ID" value="PXF44157.1"/>
    <property type="molecule type" value="Genomic_DNA"/>
</dbReference>
<keyword evidence="2" id="KW-1185">Reference proteome</keyword>
<gene>
    <name evidence="1" type="ORF">BWQ96_06084</name>
</gene>
<organism evidence="1 2">
    <name type="scientific">Gracilariopsis chorda</name>
    <dbReference type="NCBI Taxonomy" id="448386"/>
    <lineage>
        <taxon>Eukaryota</taxon>
        <taxon>Rhodophyta</taxon>
        <taxon>Florideophyceae</taxon>
        <taxon>Rhodymeniophycidae</taxon>
        <taxon>Gracilariales</taxon>
        <taxon>Gracilariaceae</taxon>
        <taxon>Gracilariopsis</taxon>
    </lineage>
</organism>
<dbReference type="AlphaFoldDB" id="A0A2V3IQ22"/>